<dbReference type="RefSeq" id="WP_377184166.1">
    <property type="nucleotide sequence ID" value="NZ_JBHUPD010000002.1"/>
</dbReference>
<dbReference type="CDD" id="cd02966">
    <property type="entry name" value="TlpA_like_family"/>
    <property type="match status" value="1"/>
</dbReference>
<evidence type="ECO:0000256" key="4">
    <source>
        <dbReference type="ARBA" id="ARBA00023284"/>
    </source>
</evidence>
<evidence type="ECO:0000313" key="7">
    <source>
        <dbReference type="EMBL" id="MFD2872461.1"/>
    </source>
</evidence>
<keyword evidence="5" id="KW-0732">Signal</keyword>
<dbReference type="InterPro" id="IPR013766">
    <property type="entry name" value="Thioredoxin_domain"/>
</dbReference>
<evidence type="ECO:0000256" key="5">
    <source>
        <dbReference type="SAM" id="SignalP"/>
    </source>
</evidence>
<comment type="subcellular location">
    <subcellularLocation>
        <location evidence="1">Cell envelope</location>
    </subcellularLocation>
</comment>
<dbReference type="PROSITE" id="PS00194">
    <property type="entry name" value="THIOREDOXIN_1"/>
    <property type="match status" value="1"/>
</dbReference>
<feature type="chain" id="PRO_5046559092" evidence="5">
    <location>
        <begin position="21"/>
        <end position="406"/>
    </location>
</feature>
<dbReference type="PANTHER" id="PTHR42852:SF6">
    <property type="entry name" value="THIOL:DISULFIDE INTERCHANGE PROTEIN DSBE"/>
    <property type="match status" value="1"/>
</dbReference>
<proteinExistence type="predicted"/>
<dbReference type="Gene3D" id="3.40.30.10">
    <property type="entry name" value="Glutaredoxin"/>
    <property type="match status" value="1"/>
</dbReference>
<evidence type="ECO:0000256" key="2">
    <source>
        <dbReference type="ARBA" id="ARBA00022748"/>
    </source>
</evidence>
<sequence>MSKTVFMFTIAVLIAGIANAQRTIDRPLKVKIINTPKNFDITLTLDSTIDPKRVWFQYYDGKNNILLPDTLTGKRVVVIRREFYSEMASFTVNYLDSAKHGYRFEFLISDKPASFTVKHIPNEEHLLSYTNLKNAIPTEDSVVNKSWAHRVAFMKKYSDPKENAEADLFLKQNTEFYKSDSLKKVFAGFMKHFQQLDMDWMKTYRNDYFSFWYFNNRVADVSGFDGDKAHLQQQLDFYRNTFPTKFTNSVEGKWMIKKFEDRIHGIPIKTGDDAPIFTLKTIDGKKINLNQFKGKYVLLDFWATWCAPCMAEMPFIKDIRKKYPPEKLAIIGISDDINSKAMKEVIKKEHMTWFHYQDEDKTMRELYQVSAIPMLFLIDKTGKLLYKSDLEHSDADRLPQVLSTLN</sequence>
<keyword evidence="2" id="KW-0201">Cytochrome c-type biogenesis</keyword>
<comment type="caution">
    <text evidence="7">The sequence shown here is derived from an EMBL/GenBank/DDBJ whole genome shotgun (WGS) entry which is preliminary data.</text>
</comment>
<dbReference type="Proteomes" id="UP001597557">
    <property type="component" value="Unassembled WGS sequence"/>
</dbReference>
<organism evidence="7 8">
    <name type="scientific">Mucilaginibacter ximonensis</name>
    <dbReference type="NCBI Taxonomy" id="538021"/>
    <lineage>
        <taxon>Bacteria</taxon>
        <taxon>Pseudomonadati</taxon>
        <taxon>Bacteroidota</taxon>
        <taxon>Sphingobacteriia</taxon>
        <taxon>Sphingobacteriales</taxon>
        <taxon>Sphingobacteriaceae</taxon>
        <taxon>Mucilaginibacter</taxon>
    </lineage>
</organism>
<dbReference type="Pfam" id="PF00578">
    <property type="entry name" value="AhpC-TSA"/>
    <property type="match status" value="1"/>
</dbReference>
<dbReference type="InterPro" id="IPR050553">
    <property type="entry name" value="Thioredoxin_ResA/DsbE_sf"/>
</dbReference>
<accession>A0ABW5YCD6</accession>
<gene>
    <name evidence="7" type="ORF">ACFS5N_08285</name>
</gene>
<keyword evidence="4" id="KW-0676">Redox-active center</keyword>
<evidence type="ECO:0000259" key="6">
    <source>
        <dbReference type="PROSITE" id="PS51352"/>
    </source>
</evidence>
<dbReference type="InterPro" id="IPR017937">
    <property type="entry name" value="Thioredoxin_CS"/>
</dbReference>
<evidence type="ECO:0000313" key="8">
    <source>
        <dbReference type="Proteomes" id="UP001597557"/>
    </source>
</evidence>
<evidence type="ECO:0000256" key="3">
    <source>
        <dbReference type="ARBA" id="ARBA00023157"/>
    </source>
</evidence>
<dbReference type="PROSITE" id="PS51352">
    <property type="entry name" value="THIOREDOXIN_2"/>
    <property type="match status" value="1"/>
</dbReference>
<keyword evidence="3" id="KW-1015">Disulfide bond</keyword>
<reference evidence="8" key="1">
    <citation type="journal article" date="2019" name="Int. J. Syst. Evol. Microbiol.">
        <title>The Global Catalogue of Microorganisms (GCM) 10K type strain sequencing project: providing services to taxonomists for standard genome sequencing and annotation.</title>
        <authorList>
            <consortium name="The Broad Institute Genomics Platform"/>
            <consortium name="The Broad Institute Genome Sequencing Center for Infectious Disease"/>
            <person name="Wu L."/>
            <person name="Ma J."/>
        </authorList>
    </citation>
    <scope>NUCLEOTIDE SEQUENCE [LARGE SCALE GENOMIC DNA]</scope>
    <source>
        <strain evidence="8">KCTC 22437</strain>
    </source>
</reference>
<keyword evidence="8" id="KW-1185">Reference proteome</keyword>
<dbReference type="EMBL" id="JBHUPD010000002">
    <property type="protein sequence ID" value="MFD2872461.1"/>
    <property type="molecule type" value="Genomic_DNA"/>
</dbReference>
<feature type="domain" description="Thioredoxin" evidence="6">
    <location>
        <begin position="268"/>
        <end position="406"/>
    </location>
</feature>
<protein>
    <submittedName>
        <fullName evidence="7">TlpA family protein disulfide reductase</fullName>
    </submittedName>
</protein>
<name>A0ABW5YCD6_9SPHI</name>
<dbReference type="InterPro" id="IPR000866">
    <property type="entry name" value="AhpC/TSA"/>
</dbReference>
<dbReference type="PANTHER" id="PTHR42852">
    <property type="entry name" value="THIOL:DISULFIDE INTERCHANGE PROTEIN DSBE"/>
    <property type="match status" value="1"/>
</dbReference>
<feature type="signal peptide" evidence="5">
    <location>
        <begin position="1"/>
        <end position="20"/>
    </location>
</feature>
<evidence type="ECO:0000256" key="1">
    <source>
        <dbReference type="ARBA" id="ARBA00004196"/>
    </source>
</evidence>
<dbReference type="InterPro" id="IPR036249">
    <property type="entry name" value="Thioredoxin-like_sf"/>
</dbReference>
<dbReference type="SUPFAM" id="SSF52833">
    <property type="entry name" value="Thioredoxin-like"/>
    <property type="match status" value="1"/>
</dbReference>